<keyword evidence="1" id="KW-0808">Transferase</keyword>
<dbReference type="SUPFAM" id="SSF53901">
    <property type="entry name" value="Thiolase-like"/>
    <property type="match status" value="2"/>
</dbReference>
<comment type="caution">
    <text evidence="3">The sequence shown here is derived from an EMBL/GenBank/DDBJ whole genome shotgun (WGS) entry which is preliminary data.</text>
</comment>
<dbReference type="Proteomes" id="UP001264340">
    <property type="component" value="Unassembled WGS sequence"/>
</dbReference>
<dbReference type="Gene3D" id="3.40.47.10">
    <property type="match status" value="2"/>
</dbReference>
<evidence type="ECO:0000313" key="4">
    <source>
        <dbReference type="Proteomes" id="UP001264340"/>
    </source>
</evidence>
<organism evidence="3 4">
    <name type="scientific">Paraburkholderia terricola</name>
    <dbReference type="NCBI Taxonomy" id="169427"/>
    <lineage>
        <taxon>Bacteria</taxon>
        <taxon>Pseudomonadati</taxon>
        <taxon>Pseudomonadota</taxon>
        <taxon>Betaproteobacteria</taxon>
        <taxon>Burkholderiales</taxon>
        <taxon>Burkholderiaceae</taxon>
        <taxon>Paraburkholderia</taxon>
    </lineage>
</organism>
<sequence length="441" mass="44969">MSNILPTSAAVAPHADADDAIVVTGMGAIGPFGMTVEALWSALCDGRPLFVAQPDGKHDDLCGFLPQDDIATLAAEGNRGERRSVSLFAHRAANAAIAQAGLMHGGPDPTNVGIVYGTANGGTPMNFTTALEYAAQSSRFELPSLAIIDDSMGTPAGLVSHEHQFRGPILNVPMGWGAGGCALATACDLLRSRVASAVVVVAADELGGDRPMATRSVNRARRLLSPNDGGTAGVRPFDRAANGSTMGEGGAALVLELRSDALRRGCRPIVRLSGWAIRTGVARDDVAKYDTRAIAEAMSAAIGSKSPRCVGAVFSGSHCNPSSDLAESAAVARVFGGRSAASAPGEPSGDCAAPLVTNIRGVVGDVGAVTGLYAVIGAALTINRGVLPGTTGCGMPDERHDIEIAHRTCRLDDVNAVLCNAFSSDGVYTAVLANAEPVGAF</sequence>
<dbReference type="EMBL" id="JAVDRP010000025">
    <property type="protein sequence ID" value="MDR6412831.1"/>
    <property type="molecule type" value="Genomic_DNA"/>
</dbReference>
<keyword evidence="4" id="KW-1185">Reference proteome</keyword>
<dbReference type="PANTHER" id="PTHR11712">
    <property type="entry name" value="POLYKETIDE SYNTHASE-RELATED"/>
    <property type="match status" value="1"/>
</dbReference>
<dbReference type="InterPro" id="IPR014030">
    <property type="entry name" value="Ketoacyl_synth_N"/>
</dbReference>
<evidence type="ECO:0000259" key="2">
    <source>
        <dbReference type="PROSITE" id="PS52004"/>
    </source>
</evidence>
<reference evidence="3 4" key="1">
    <citation type="submission" date="2023-07" db="EMBL/GenBank/DDBJ databases">
        <title>Sorghum-associated microbial communities from plants grown in Nebraska, USA.</title>
        <authorList>
            <person name="Schachtman D."/>
        </authorList>
    </citation>
    <scope>NUCLEOTIDE SEQUENCE [LARGE SCALE GENOMIC DNA]</scope>
    <source>
        <strain evidence="3 4">DS1316</strain>
    </source>
</reference>
<dbReference type="InterPro" id="IPR016039">
    <property type="entry name" value="Thiolase-like"/>
</dbReference>
<dbReference type="PROSITE" id="PS52004">
    <property type="entry name" value="KS3_2"/>
    <property type="match status" value="1"/>
</dbReference>
<dbReference type="InterPro" id="IPR000794">
    <property type="entry name" value="Beta-ketoacyl_synthase"/>
</dbReference>
<proteinExistence type="predicted"/>
<protein>
    <submittedName>
        <fullName evidence="3">3-oxoacyl-(Acyl-carrier-protein) synthase</fullName>
    </submittedName>
</protein>
<accession>A0ABU1M1E0</accession>
<dbReference type="PANTHER" id="PTHR11712:SF336">
    <property type="entry name" value="3-OXOACYL-[ACYL-CARRIER-PROTEIN] SYNTHASE, MITOCHONDRIAL"/>
    <property type="match status" value="1"/>
</dbReference>
<gene>
    <name evidence="3" type="ORF">J2804_006267</name>
</gene>
<evidence type="ECO:0000313" key="3">
    <source>
        <dbReference type="EMBL" id="MDR6412831.1"/>
    </source>
</evidence>
<dbReference type="RefSeq" id="WP_310127140.1">
    <property type="nucleotide sequence ID" value="NZ_JAVDQV010000021.1"/>
</dbReference>
<evidence type="ECO:0000256" key="1">
    <source>
        <dbReference type="ARBA" id="ARBA00022679"/>
    </source>
</evidence>
<dbReference type="InterPro" id="IPR020841">
    <property type="entry name" value="PKS_Beta-ketoAc_synthase_dom"/>
</dbReference>
<feature type="domain" description="Ketosynthase family 3 (KS3)" evidence="2">
    <location>
        <begin position="18"/>
        <end position="435"/>
    </location>
</feature>
<name>A0ABU1M1E0_9BURK</name>
<dbReference type="Pfam" id="PF00109">
    <property type="entry name" value="ketoacyl-synt"/>
    <property type="match status" value="1"/>
</dbReference>